<dbReference type="EMBL" id="MN740035">
    <property type="protein sequence ID" value="QHT85176.1"/>
    <property type="molecule type" value="Genomic_DNA"/>
</dbReference>
<dbReference type="AlphaFoldDB" id="A0A6C0HYE6"/>
<sequence>MSSTQSKVATYSECAVVQSGKGQDYAINGIGWDEETGEEYEWNVLADGHGTDHFIDKVRKTNFGPFMAKSNPIADIIEYFASFNGTYRKQYHDNAIGVWTKYNCRSSSGCTIIIAKIYKNRIEGAVIGDSRCAVYIDGEQVFISTPHNINNPAEELRLFSSGSTLTTKDYERDPVPQIIGSNKLQPVRGGYAIFPDGTRLAVTQALGHDCSTGFAPQLFSVGYSPGQRVRYVAGSDGFWDMHLSLEDIEPSSSEADVFRREFYAEALVDARKDREDILNMTAPELAQKAVSRWSQEWNYHWKSSKKLEVNKCSFPETDYDDVCVYVWDNGMPTLAKKKSDEKIFEHAEYVAGLLNGSIEPEATTDQ</sequence>
<protein>
    <recommendedName>
        <fullName evidence="1">PPM-type phosphatase domain-containing protein</fullName>
    </recommendedName>
</protein>
<proteinExistence type="predicted"/>
<name>A0A6C0HYE6_9ZZZZ</name>
<dbReference type="Gene3D" id="3.60.40.10">
    <property type="entry name" value="PPM-type phosphatase domain"/>
    <property type="match status" value="1"/>
</dbReference>
<evidence type="ECO:0000313" key="2">
    <source>
        <dbReference type="EMBL" id="QHT85176.1"/>
    </source>
</evidence>
<dbReference type="InterPro" id="IPR001932">
    <property type="entry name" value="PPM-type_phosphatase-like_dom"/>
</dbReference>
<dbReference type="PROSITE" id="PS51746">
    <property type="entry name" value="PPM_2"/>
    <property type="match status" value="1"/>
</dbReference>
<organism evidence="2">
    <name type="scientific">viral metagenome</name>
    <dbReference type="NCBI Taxonomy" id="1070528"/>
    <lineage>
        <taxon>unclassified sequences</taxon>
        <taxon>metagenomes</taxon>
        <taxon>organismal metagenomes</taxon>
    </lineage>
</organism>
<reference evidence="2" key="1">
    <citation type="journal article" date="2020" name="Nature">
        <title>Giant virus diversity and host interactions through global metagenomics.</title>
        <authorList>
            <person name="Schulz F."/>
            <person name="Roux S."/>
            <person name="Paez-Espino D."/>
            <person name="Jungbluth S."/>
            <person name="Walsh D.A."/>
            <person name="Denef V.J."/>
            <person name="McMahon K.D."/>
            <person name="Konstantinidis K.T."/>
            <person name="Eloe-Fadrosh E.A."/>
            <person name="Kyrpides N.C."/>
            <person name="Woyke T."/>
        </authorList>
    </citation>
    <scope>NUCLEOTIDE SEQUENCE</scope>
    <source>
        <strain evidence="2">GVMAG-M-3300023184-178</strain>
    </source>
</reference>
<dbReference type="SUPFAM" id="SSF81606">
    <property type="entry name" value="PP2C-like"/>
    <property type="match status" value="1"/>
</dbReference>
<evidence type="ECO:0000259" key="1">
    <source>
        <dbReference type="PROSITE" id="PS51746"/>
    </source>
</evidence>
<dbReference type="InterPro" id="IPR036457">
    <property type="entry name" value="PPM-type-like_dom_sf"/>
</dbReference>
<feature type="domain" description="PPM-type phosphatase" evidence="1">
    <location>
        <begin position="18"/>
        <end position="329"/>
    </location>
</feature>
<dbReference type="Pfam" id="PF00481">
    <property type="entry name" value="PP2C"/>
    <property type="match status" value="1"/>
</dbReference>
<accession>A0A6C0HYE6</accession>